<dbReference type="Proteomes" id="UP001152484">
    <property type="component" value="Unassembled WGS sequence"/>
</dbReference>
<dbReference type="GO" id="GO:0003723">
    <property type="term" value="F:RNA binding"/>
    <property type="evidence" value="ECO:0007669"/>
    <property type="project" value="InterPro"/>
</dbReference>
<evidence type="ECO:0008006" key="5">
    <source>
        <dbReference type="Google" id="ProtNLM"/>
    </source>
</evidence>
<dbReference type="InterPro" id="IPR011990">
    <property type="entry name" value="TPR-like_helical_dom_sf"/>
</dbReference>
<proteinExistence type="predicted"/>
<dbReference type="Pfam" id="PF13041">
    <property type="entry name" value="PPR_2"/>
    <property type="match status" value="1"/>
</dbReference>
<dbReference type="EMBL" id="CAMAPE010000073">
    <property type="protein sequence ID" value="CAH9117293.1"/>
    <property type="molecule type" value="Genomic_DNA"/>
</dbReference>
<reference evidence="3" key="1">
    <citation type="submission" date="2022-07" db="EMBL/GenBank/DDBJ databases">
        <authorList>
            <person name="Macas J."/>
            <person name="Novak P."/>
            <person name="Neumann P."/>
        </authorList>
    </citation>
    <scope>NUCLEOTIDE SEQUENCE</scope>
</reference>
<dbReference type="FunFam" id="1.25.40.10:FF:000184">
    <property type="entry name" value="Pentatricopeptide repeat-containing protein, chloroplastic"/>
    <property type="match status" value="1"/>
</dbReference>
<keyword evidence="4" id="KW-1185">Reference proteome</keyword>
<evidence type="ECO:0000256" key="2">
    <source>
        <dbReference type="PROSITE-ProRule" id="PRU00708"/>
    </source>
</evidence>
<dbReference type="AlphaFoldDB" id="A0A9P0ZYM9"/>
<dbReference type="FunFam" id="1.25.40.10:FF:000348">
    <property type="entry name" value="Pentatricopeptide repeat-containing protein chloroplastic"/>
    <property type="match status" value="1"/>
</dbReference>
<sequence>MATAVTAATKVGILTTKGLEDMLMLVLRNCKNVDTMKKIHSQMVKFSLTHSNFLVTKMIDFCEKNGDIDYACLLFKQVQEPNIYLFNSIIRAYTQNKMYGSCIDMYTQLLLRRQAAESEEPVSPDSYTYPFVIRSCGGLTCADIGKQLHGHVFKFGLDSNHVIQNSLLDMYVKCCGEDSITEAQNLFDEMTVRDVISWNSLISGYVKSGKVKRANVLFEEMPEKSIVSWTAMISGYTKMGCYREALNVFRRMQTVGGLEPDWVCLVAVLSGCAHLGALEVGEWVHFYAAKKGFLRKTRVCNTLMEMYAKCGHVDGALEVFDQMPSSERDVISWSTMIVGLANHGRAHDAITLFKRMDVLPNEITFVGLLSACGHAGLVDDGLRYFDSMRDDYDITPEIEHYGCLVDLLARTGNQKRALDIINRMPMKADSAIWGSVLSSCRSARDVETAVVAAEHLAELEPDDTGNYVLLTNVYADLGKWDYVSMMRRFMRRRRMKKTPGCSLIELNGLVHEFLSGDDSMPFSNDICQVLHQLLTLHTSDDEDEVYVFL</sequence>
<name>A0A9P0ZYM9_CUSEU</name>
<dbReference type="Pfam" id="PF20431">
    <property type="entry name" value="E_motif"/>
    <property type="match status" value="1"/>
</dbReference>
<gene>
    <name evidence="3" type="ORF">CEURO_LOCUS21487</name>
</gene>
<dbReference type="InterPro" id="IPR002885">
    <property type="entry name" value="PPR_rpt"/>
</dbReference>
<dbReference type="Gene3D" id="1.25.40.10">
    <property type="entry name" value="Tetratricopeptide repeat domain"/>
    <property type="match status" value="4"/>
</dbReference>
<protein>
    <recommendedName>
        <fullName evidence="5">Pentatricopeptide repeat-containing protein</fullName>
    </recommendedName>
</protein>
<dbReference type="InterPro" id="IPR046960">
    <property type="entry name" value="PPR_At4g14850-like_plant"/>
</dbReference>
<accession>A0A9P0ZYM9</accession>
<dbReference type="NCBIfam" id="TIGR00756">
    <property type="entry name" value="PPR"/>
    <property type="match status" value="5"/>
</dbReference>
<feature type="repeat" description="PPR" evidence="2">
    <location>
        <begin position="194"/>
        <end position="228"/>
    </location>
</feature>
<dbReference type="Pfam" id="PF01535">
    <property type="entry name" value="PPR"/>
    <property type="match status" value="5"/>
</dbReference>
<dbReference type="PANTHER" id="PTHR47926">
    <property type="entry name" value="PENTATRICOPEPTIDE REPEAT-CONTAINING PROTEIN"/>
    <property type="match status" value="1"/>
</dbReference>
<evidence type="ECO:0000313" key="3">
    <source>
        <dbReference type="EMBL" id="CAH9117293.1"/>
    </source>
</evidence>
<comment type="caution">
    <text evidence="3">The sequence shown here is derived from an EMBL/GenBank/DDBJ whole genome shotgun (WGS) entry which is preliminary data.</text>
</comment>
<evidence type="ECO:0000313" key="4">
    <source>
        <dbReference type="Proteomes" id="UP001152484"/>
    </source>
</evidence>
<feature type="repeat" description="PPR" evidence="2">
    <location>
        <begin position="296"/>
        <end position="330"/>
    </location>
</feature>
<dbReference type="SUPFAM" id="SSF48452">
    <property type="entry name" value="TPR-like"/>
    <property type="match status" value="1"/>
</dbReference>
<dbReference type="PROSITE" id="PS51375">
    <property type="entry name" value="PPR"/>
    <property type="match status" value="2"/>
</dbReference>
<dbReference type="GO" id="GO:0009451">
    <property type="term" value="P:RNA modification"/>
    <property type="evidence" value="ECO:0007669"/>
    <property type="project" value="InterPro"/>
</dbReference>
<organism evidence="3 4">
    <name type="scientific">Cuscuta europaea</name>
    <name type="common">European dodder</name>
    <dbReference type="NCBI Taxonomy" id="41803"/>
    <lineage>
        <taxon>Eukaryota</taxon>
        <taxon>Viridiplantae</taxon>
        <taxon>Streptophyta</taxon>
        <taxon>Embryophyta</taxon>
        <taxon>Tracheophyta</taxon>
        <taxon>Spermatophyta</taxon>
        <taxon>Magnoliopsida</taxon>
        <taxon>eudicotyledons</taxon>
        <taxon>Gunneridae</taxon>
        <taxon>Pentapetalae</taxon>
        <taxon>asterids</taxon>
        <taxon>lamiids</taxon>
        <taxon>Solanales</taxon>
        <taxon>Convolvulaceae</taxon>
        <taxon>Cuscuteae</taxon>
        <taxon>Cuscuta</taxon>
        <taxon>Cuscuta subgen. Cuscuta</taxon>
    </lineage>
</organism>
<dbReference type="OrthoDB" id="185373at2759"/>
<dbReference type="PANTHER" id="PTHR47926:SF415">
    <property type="entry name" value="PENTATRICOPEPTIDE REPEAT-CONTAINING PROTEIN"/>
    <property type="match status" value="1"/>
</dbReference>
<dbReference type="InterPro" id="IPR046848">
    <property type="entry name" value="E_motif"/>
</dbReference>
<keyword evidence="1" id="KW-0677">Repeat</keyword>
<evidence type="ECO:0000256" key="1">
    <source>
        <dbReference type="ARBA" id="ARBA00022737"/>
    </source>
</evidence>